<dbReference type="InterPro" id="IPR023213">
    <property type="entry name" value="CAT-like_dom_sf"/>
</dbReference>
<dbReference type="Proteomes" id="UP001168146">
    <property type="component" value="Unassembled WGS sequence"/>
</dbReference>
<reference evidence="3" key="2">
    <citation type="submission" date="2023-06" db="EMBL/GenBank/DDBJ databases">
        <title>Black Yeasts Isolated from many extreme environments.</title>
        <authorList>
            <person name="Coleine C."/>
            <person name="Stajich J.E."/>
            <person name="Selbmann L."/>
        </authorList>
    </citation>
    <scope>NUCLEOTIDE SEQUENCE</scope>
    <source>
        <strain evidence="3">CCFEE 5200</strain>
    </source>
</reference>
<reference evidence="2" key="1">
    <citation type="submission" date="2021-12" db="EMBL/GenBank/DDBJ databases">
        <title>Black yeast isolated from Biological Soil Crust.</title>
        <authorList>
            <person name="Kurbessoian T."/>
        </authorList>
    </citation>
    <scope>NUCLEOTIDE SEQUENCE</scope>
    <source>
        <strain evidence="2">CCFEE 5208</strain>
    </source>
</reference>
<name>A0AAN6KRP3_9PEZI</name>
<dbReference type="AlphaFoldDB" id="A0AAN6KRP3"/>
<comment type="caution">
    <text evidence="3">The sequence shown here is derived from an EMBL/GenBank/DDBJ whole genome shotgun (WGS) entry which is preliminary data.</text>
</comment>
<organism evidence="3 4">
    <name type="scientific">Friedmanniomyces endolithicus</name>
    <dbReference type="NCBI Taxonomy" id="329885"/>
    <lineage>
        <taxon>Eukaryota</taxon>
        <taxon>Fungi</taxon>
        <taxon>Dikarya</taxon>
        <taxon>Ascomycota</taxon>
        <taxon>Pezizomycotina</taxon>
        <taxon>Dothideomycetes</taxon>
        <taxon>Dothideomycetidae</taxon>
        <taxon>Mycosphaerellales</taxon>
        <taxon>Teratosphaeriaceae</taxon>
        <taxon>Friedmanniomyces</taxon>
    </lineage>
</organism>
<dbReference type="Proteomes" id="UP001175353">
    <property type="component" value="Unassembled WGS sequence"/>
</dbReference>
<dbReference type="PANTHER" id="PTHR31896">
    <property type="entry name" value="FAMILY REGULATORY PROTEIN, PUTATIVE (AFU_ORTHOLOGUE AFUA_3G14730)-RELATED"/>
    <property type="match status" value="1"/>
</dbReference>
<accession>A0AAN6KRP3</accession>
<keyword evidence="1" id="KW-0808">Transferase</keyword>
<dbReference type="InterPro" id="IPR051283">
    <property type="entry name" value="Sec_Metabolite_Acyltrans"/>
</dbReference>
<dbReference type="GO" id="GO:0016740">
    <property type="term" value="F:transferase activity"/>
    <property type="evidence" value="ECO:0007669"/>
    <property type="project" value="UniProtKB-KW"/>
</dbReference>
<proteinExistence type="predicted"/>
<dbReference type="Pfam" id="PF02458">
    <property type="entry name" value="Transferase"/>
    <property type="match status" value="1"/>
</dbReference>
<evidence type="ECO:0000313" key="2">
    <source>
        <dbReference type="EMBL" id="KAK0326207.1"/>
    </source>
</evidence>
<protein>
    <submittedName>
        <fullName evidence="3">Uncharacterized protein</fullName>
    </submittedName>
</protein>
<gene>
    <name evidence="2" type="ORF">LTR82_002952</name>
    <name evidence="3" type="ORF">LTR91_006235</name>
</gene>
<evidence type="ECO:0000313" key="3">
    <source>
        <dbReference type="EMBL" id="KAK0998587.1"/>
    </source>
</evidence>
<evidence type="ECO:0000256" key="1">
    <source>
        <dbReference type="ARBA" id="ARBA00022679"/>
    </source>
</evidence>
<keyword evidence="4" id="KW-1185">Reference proteome</keyword>
<dbReference type="EMBL" id="JAUJLE010000042">
    <property type="protein sequence ID" value="KAK0998587.1"/>
    <property type="molecule type" value="Genomic_DNA"/>
</dbReference>
<dbReference type="EMBL" id="JASUXU010000005">
    <property type="protein sequence ID" value="KAK0326207.1"/>
    <property type="molecule type" value="Genomic_DNA"/>
</dbReference>
<sequence length="470" mass="50446">MAQTTSPISSILSPFDLVMGPIYVRKLFGFRFEHPSRRTQACDALRQGLLATMTQHPSAAASIMLVKGNAPSVIPSPNPSTMELGPPVFVVEDIAEAGFPFTYQELCEQGVPPSLLQKELLSSLSNHPTCGELCPAMGIQVNFLPRGLILCVAFHHTVFDGASMTTFLRALGANIKAERAPADCLVGPGALERLPHSRSATPPPKSSDFPEYAFSQAPMPRASSPSATARVLTFTADKLAALTSEVAGLLQGTADPSDFFSTADCLGGLLWVAVMRARQERLFPHAMTKWAIAVNARHRLDPPLPAEYFGNAVVCGLATLQISQLVAADESDISVVRVACAASRIRQAVVAVDNAYIRRRLALFSSILDPAEIPIAAKRALRMPGTGLDFSDWREQGADIEFAIPGAGSTSPDWVRKTWSANEGAVNILPRKGGRRGSADWEVLLALSVEDMENVCSELTLGGWVSRVVE</sequence>
<evidence type="ECO:0000313" key="4">
    <source>
        <dbReference type="Proteomes" id="UP001175353"/>
    </source>
</evidence>
<dbReference type="Gene3D" id="3.30.559.10">
    <property type="entry name" value="Chloramphenicol acetyltransferase-like domain"/>
    <property type="match status" value="2"/>
</dbReference>
<dbReference type="PANTHER" id="PTHR31896:SF64">
    <property type="entry name" value="TRICHOTHECENE 3-O-ACETYLTRANSFERASE"/>
    <property type="match status" value="1"/>
</dbReference>